<reference evidence="3" key="1">
    <citation type="submission" date="2021-03" db="EMBL/GenBank/DDBJ databases">
        <authorList>
            <person name="Bekaert M."/>
        </authorList>
    </citation>
    <scope>NUCLEOTIDE SEQUENCE</scope>
</reference>
<evidence type="ECO:0000256" key="1">
    <source>
        <dbReference type="SAM" id="MobiDB-lite"/>
    </source>
</evidence>
<dbReference type="SUPFAM" id="SSF56219">
    <property type="entry name" value="DNase I-like"/>
    <property type="match status" value="2"/>
</dbReference>
<proteinExistence type="predicted"/>
<protein>
    <submittedName>
        <fullName evidence="3">INPP5E</fullName>
        <ecNumber evidence="3">3.1.3.36</ecNumber>
    </submittedName>
</protein>
<comment type="caution">
    <text evidence="3">The sequence shown here is derived from an EMBL/GenBank/DDBJ whole genome shotgun (WGS) entry which is preliminary data.</text>
</comment>
<dbReference type="OrthoDB" id="2248459at2759"/>
<feature type="compositionally biased region" description="Basic residues" evidence="1">
    <location>
        <begin position="66"/>
        <end position="75"/>
    </location>
</feature>
<dbReference type="SMART" id="SM00128">
    <property type="entry name" value="IPPc"/>
    <property type="match status" value="2"/>
</dbReference>
<name>A0A8S3Q818_MYTED</name>
<accession>A0A8S3Q818</accession>
<gene>
    <name evidence="3" type="ORF">MEDL_7887</name>
</gene>
<feature type="compositionally biased region" description="Polar residues" evidence="1">
    <location>
        <begin position="267"/>
        <end position="278"/>
    </location>
</feature>
<dbReference type="Gene3D" id="3.60.10.10">
    <property type="entry name" value="Endonuclease/exonuclease/phosphatase"/>
    <property type="match status" value="2"/>
</dbReference>
<sequence>MDVLPKFHTQLLYSHTDNHCCNSFSVNTNDVCDKCYQKLIWQKECTMESHDVIEKEKTETKPPASKSKKIKKKSAIAKLTEKRRISESGSEFGSAASLRSNTSKILPDKNVQAENINLDKKGDKLKLEADKKDIEISNLKKGDKPSKLKVEIKDNLLQNLNTDTTKETVKDKLDSSTLLITPKGDNQTSLNTNASSVKSDSLNKTPIPKPRNYKVSSDASDISPPNYMDIDTDSDEKDKKVDDEDIISNKAPSDATVRRFRALKVANQRSGSLESLKNSPFVPKPPETPKSGRSHSKFLSKGEKRNRETHSSGEEANSSKSKKQEDMTETMSTDDVFVEDTKTGSTSDLKYQNDVQMSPGRDSKMGSEVDIAQITENYKHVLQNDNDSITFGKLPPVSPKTHPPPLPGDISSRSLRTMYKADASFKRIDKTSFDTVSNRSSTSSAIIAPISIKEARARSGTGGNASVSSVLLSSEELERYFPDKRLKIWVGCWNMGELKECSTSLQDFVLPEASEYVQDMYVIGTQENSMHKKEWEIQIQATLGMSHVLFHSATHGALHLAIFIRRDLIWFCSVPDEDQVTTRAVTMVKTKGAVAIAFSFFGTSFVFLNCHFTSDDGKLKDRVSDFQRINSTLKLPKNPTQQGDISANFDSVFWLGDLNFRIDKGRRTVEDIVKAIVEQDHPNFEDLLHTDELLNCLLQGKNSGKTQSLKSVSRIPRRRINFKPTYKFDLETDNYDTSAKLRIPSYTDRVLFHSKKKNGISCTHYDAVMNVKKSDHRPVYGLYDVILKAGRDGIQMSAGQFDREVYVEAAKRRSFIPEETTKKDQKSSGVSDDGKLKDRVSDFQRINSTLKLPRNPTQQGDISANFDSVFWLGDLNFRIDKGRRTVEDIVKAIVEQDHPNFEDLLHTDELLNCLLQEKVFQGYQEGRINFKPTYKFDLETDNYDTSAKLRIPSYTDRVLFHSKKKNGISCTHYDAVMNVKKSDHRPVYGLYDVILKAGRTEYKCQQDSLTEKFMLKLLRGEASYLRRQQRRTRNLVEFVLYSDIKVL</sequence>
<dbReference type="EMBL" id="CAJPWZ010000441">
    <property type="protein sequence ID" value="CAG2192746.1"/>
    <property type="molecule type" value="Genomic_DNA"/>
</dbReference>
<dbReference type="InterPro" id="IPR000300">
    <property type="entry name" value="IPPc"/>
</dbReference>
<dbReference type="InterPro" id="IPR053321">
    <property type="entry name" value="IPP-5-Phosphatase_Type_IV"/>
</dbReference>
<feature type="domain" description="Inositol polyphosphate-related phosphatase" evidence="2">
    <location>
        <begin position="484"/>
        <end position="791"/>
    </location>
</feature>
<feature type="compositionally biased region" description="Basic and acidic residues" evidence="1">
    <location>
        <begin position="164"/>
        <end position="174"/>
    </location>
</feature>
<dbReference type="AlphaFoldDB" id="A0A8S3Q818"/>
<evidence type="ECO:0000259" key="2">
    <source>
        <dbReference type="SMART" id="SM00128"/>
    </source>
</evidence>
<dbReference type="GO" id="GO:0046856">
    <property type="term" value="P:phosphatidylinositol dephosphorylation"/>
    <property type="evidence" value="ECO:0007669"/>
    <property type="project" value="InterPro"/>
</dbReference>
<feature type="domain" description="Inositol polyphosphate-related phosphatase" evidence="2">
    <location>
        <begin position="792"/>
        <end position="999"/>
    </location>
</feature>
<feature type="compositionally biased region" description="Polar residues" evidence="1">
    <location>
        <begin position="343"/>
        <end position="356"/>
    </location>
</feature>
<evidence type="ECO:0000313" key="4">
    <source>
        <dbReference type="Proteomes" id="UP000683360"/>
    </source>
</evidence>
<feature type="region of interest" description="Disordered" evidence="1">
    <location>
        <begin position="55"/>
        <end position="75"/>
    </location>
</feature>
<feature type="compositionally biased region" description="Basic and acidic residues" evidence="1">
    <location>
        <begin position="300"/>
        <end position="313"/>
    </location>
</feature>
<organism evidence="3 4">
    <name type="scientific">Mytilus edulis</name>
    <name type="common">Blue mussel</name>
    <dbReference type="NCBI Taxonomy" id="6550"/>
    <lineage>
        <taxon>Eukaryota</taxon>
        <taxon>Metazoa</taxon>
        <taxon>Spiralia</taxon>
        <taxon>Lophotrochozoa</taxon>
        <taxon>Mollusca</taxon>
        <taxon>Bivalvia</taxon>
        <taxon>Autobranchia</taxon>
        <taxon>Pteriomorphia</taxon>
        <taxon>Mytilida</taxon>
        <taxon>Mytiloidea</taxon>
        <taxon>Mytilidae</taxon>
        <taxon>Mytilinae</taxon>
        <taxon>Mytilus</taxon>
    </lineage>
</organism>
<feature type="region of interest" description="Disordered" evidence="1">
    <location>
        <begin position="156"/>
        <end position="365"/>
    </location>
</feature>
<dbReference type="Pfam" id="PF22669">
    <property type="entry name" value="Exo_endo_phos2"/>
    <property type="match status" value="2"/>
</dbReference>
<keyword evidence="4" id="KW-1185">Reference proteome</keyword>
<dbReference type="PANTHER" id="PTHR47039:SF1">
    <property type="entry name" value="INOSITOL POLYPHOSPHATE 5-PHOSPHATASE E"/>
    <property type="match status" value="1"/>
</dbReference>
<evidence type="ECO:0000313" key="3">
    <source>
        <dbReference type="EMBL" id="CAG2192746.1"/>
    </source>
</evidence>
<dbReference type="InterPro" id="IPR036691">
    <property type="entry name" value="Endo/exonu/phosph_ase_sf"/>
</dbReference>
<keyword evidence="3" id="KW-0378">Hydrolase</keyword>
<feature type="compositionally biased region" description="Polar residues" evidence="1">
    <location>
        <begin position="175"/>
        <end position="204"/>
    </location>
</feature>
<dbReference type="PANTHER" id="PTHR47039">
    <property type="entry name" value="INOSITOL POLYPHOSPHATE 5-PHOSPHATASE E"/>
    <property type="match status" value="1"/>
</dbReference>
<dbReference type="Proteomes" id="UP000683360">
    <property type="component" value="Unassembled WGS sequence"/>
</dbReference>
<dbReference type="GO" id="GO:0004439">
    <property type="term" value="F:phosphatidylinositol-4,5-bisphosphate 5-phosphatase activity"/>
    <property type="evidence" value="ECO:0007669"/>
    <property type="project" value="UniProtKB-EC"/>
</dbReference>
<dbReference type="EC" id="3.1.3.36" evidence="3"/>